<organism evidence="2 3">
    <name type="scientific">Pseudoneurospora amorphoporcata</name>
    <dbReference type="NCBI Taxonomy" id="241081"/>
    <lineage>
        <taxon>Eukaryota</taxon>
        <taxon>Fungi</taxon>
        <taxon>Dikarya</taxon>
        <taxon>Ascomycota</taxon>
        <taxon>Pezizomycotina</taxon>
        <taxon>Sordariomycetes</taxon>
        <taxon>Sordariomycetidae</taxon>
        <taxon>Sordariales</taxon>
        <taxon>Sordariaceae</taxon>
        <taxon>Pseudoneurospora</taxon>
    </lineage>
</organism>
<evidence type="ECO:0000313" key="2">
    <source>
        <dbReference type="EMBL" id="KAK3951313.1"/>
    </source>
</evidence>
<sequence length="959" mass="109535">MVNQQLPPPRRRGDHLFERWGVKLFEDSNGNISSGLIPMFPTLHEPFGLTEDLWWTHKRALQEAATHTDPMPKSIPKPMGVQLDQLFFTERWQQRALNGVRTWELSSLNQGIIGTSYWQELLMTDLSILPIPEISVTLEQFPDIDLVNVDESKWSKAFGRGRWYDLRGVVLERDANGNPTNTRDWSVDDNATWDALRTVIEMANRILHHVIYGDWLYALLQGSVVPVPGVLPFEPTSTDPFYIPRRMVSPGEDGLRGLKQPDPRVAQRLWLQIQGLSEWIIWSFFDPRDLDKYGSVSKTGVTAGYCDTAMMRTVMEKPLDPNTLPSPGDPDIFSDIKINTMLLESILSVSNTPEEVAAKHTTRLQLALVMVHELMHALYQARVYLNSGKGSWNFEPIYQNENNAEVGWSQEHNLLGAVRTVGPLNVFMPDSEFLSRAGPAFTVASSWVDDPGHRIKGKELTNLDGMPRGLPERSTTKLGPLPTYWCSRFQSQSFWDAHVAVYGLGALKAEPVVTCKSRYYNSAQLRIYHARNHVLSSLLRYPGPIVPNQLQRFRLEEEQSYQYMEFRRKLWKSLRPWYKQSYRLWQKTPYSFGCLRLLIDNFRQAVLERKRADAESAVGAYSGYLAVLARDLSTPYPVAHAPPGDAIFYFEFDRHPALWPFVMLEIMMHASLPYDWKKKAAAPPPPPPPPPPPSAPTAEKQRRGPPPGPPKKYLQNRWFPSRHAQAAGTIFRYPLYWSRDKDPDPPSPKSGMLHVHADVTDPSEMILPLFTTEFGKPDRLSPWPSPTRQSSLYHARWSMLCAIESPRVRDPMRKYPVQKSLWQALIAQYKRLVAENQALGNKHSNGQWLNFDFCFPPYDETDQFVVLDRFERPVAPGQWARSGGLSARDWYEQGHADPDKLTVKMKMAQEPGQMPEVYLPSEDEGDGEGVEVWKRWWPVVPDPPGLVGDLDVDMMDVSS</sequence>
<accession>A0AAN6NUI8</accession>
<reference evidence="2" key="1">
    <citation type="journal article" date="2023" name="Mol. Phylogenet. Evol.">
        <title>Genome-scale phylogeny and comparative genomics of the fungal order Sordariales.</title>
        <authorList>
            <person name="Hensen N."/>
            <person name="Bonometti L."/>
            <person name="Westerberg I."/>
            <person name="Brannstrom I.O."/>
            <person name="Guillou S."/>
            <person name="Cros-Aarteil S."/>
            <person name="Calhoun S."/>
            <person name="Haridas S."/>
            <person name="Kuo A."/>
            <person name="Mondo S."/>
            <person name="Pangilinan J."/>
            <person name="Riley R."/>
            <person name="LaButti K."/>
            <person name="Andreopoulos B."/>
            <person name="Lipzen A."/>
            <person name="Chen C."/>
            <person name="Yan M."/>
            <person name="Daum C."/>
            <person name="Ng V."/>
            <person name="Clum A."/>
            <person name="Steindorff A."/>
            <person name="Ohm R.A."/>
            <person name="Martin F."/>
            <person name="Silar P."/>
            <person name="Natvig D.O."/>
            <person name="Lalanne C."/>
            <person name="Gautier V."/>
            <person name="Ament-Velasquez S.L."/>
            <person name="Kruys A."/>
            <person name="Hutchinson M.I."/>
            <person name="Powell A.J."/>
            <person name="Barry K."/>
            <person name="Miller A.N."/>
            <person name="Grigoriev I.V."/>
            <person name="Debuchy R."/>
            <person name="Gladieux P."/>
            <person name="Hiltunen Thoren M."/>
            <person name="Johannesson H."/>
        </authorList>
    </citation>
    <scope>NUCLEOTIDE SEQUENCE</scope>
    <source>
        <strain evidence="2">CBS 626.80</strain>
    </source>
</reference>
<evidence type="ECO:0000256" key="1">
    <source>
        <dbReference type="SAM" id="MobiDB-lite"/>
    </source>
</evidence>
<name>A0AAN6NUI8_9PEZI</name>
<proteinExistence type="predicted"/>
<protein>
    <submittedName>
        <fullName evidence="2">Uncharacterized protein</fullName>
    </submittedName>
</protein>
<dbReference type="AlphaFoldDB" id="A0AAN6NUI8"/>
<dbReference type="Proteomes" id="UP001303222">
    <property type="component" value="Unassembled WGS sequence"/>
</dbReference>
<evidence type="ECO:0000313" key="3">
    <source>
        <dbReference type="Proteomes" id="UP001303222"/>
    </source>
</evidence>
<feature type="region of interest" description="Disordered" evidence="1">
    <location>
        <begin position="679"/>
        <end position="715"/>
    </location>
</feature>
<feature type="compositionally biased region" description="Pro residues" evidence="1">
    <location>
        <begin position="682"/>
        <end position="695"/>
    </location>
</feature>
<gene>
    <name evidence="2" type="ORF">QBC32DRAFT_166095</name>
</gene>
<keyword evidence="3" id="KW-1185">Reference proteome</keyword>
<reference evidence="2" key="2">
    <citation type="submission" date="2023-06" db="EMBL/GenBank/DDBJ databases">
        <authorList>
            <consortium name="Lawrence Berkeley National Laboratory"/>
            <person name="Mondo S.J."/>
            <person name="Hensen N."/>
            <person name="Bonometti L."/>
            <person name="Westerberg I."/>
            <person name="Brannstrom I.O."/>
            <person name="Guillou S."/>
            <person name="Cros-Aarteil S."/>
            <person name="Calhoun S."/>
            <person name="Haridas S."/>
            <person name="Kuo A."/>
            <person name="Pangilinan J."/>
            <person name="Riley R."/>
            <person name="Labutti K."/>
            <person name="Andreopoulos B."/>
            <person name="Lipzen A."/>
            <person name="Chen C."/>
            <person name="Yanf M."/>
            <person name="Daum C."/>
            <person name="Ng V."/>
            <person name="Clum A."/>
            <person name="Steindorff A."/>
            <person name="Ohm R."/>
            <person name="Martin F."/>
            <person name="Silar P."/>
            <person name="Natvig D."/>
            <person name="Lalanne C."/>
            <person name="Gautier V."/>
            <person name="Ament-Velasquez S.L."/>
            <person name="Kruys A."/>
            <person name="Hutchinson M.I."/>
            <person name="Powell A.J."/>
            <person name="Barry K."/>
            <person name="Miller A.N."/>
            <person name="Grigoriev I.V."/>
            <person name="Debuchy R."/>
            <person name="Gladieux P."/>
            <person name="Thoren M.H."/>
            <person name="Johannesson H."/>
        </authorList>
    </citation>
    <scope>NUCLEOTIDE SEQUENCE</scope>
    <source>
        <strain evidence="2">CBS 626.80</strain>
    </source>
</reference>
<dbReference type="EMBL" id="MU859151">
    <property type="protein sequence ID" value="KAK3951313.1"/>
    <property type="molecule type" value="Genomic_DNA"/>
</dbReference>
<comment type="caution">
    <text evidence="2">The sequence shown here is derived from an EMBL/GenBank/DDBJ whole genome shotgun (WGS) entry which is preliminary data.</text>
</comment>